<keyword evidence="6 7" id="KW-0472">Membrane</keyword>
<accession>A0A1B6DWB9</accession>
<reference evidence="9" key="1">
    <citation type="submission" date="2015-12" db="EMBL/GenBank/DDBJ databases">
        <title>De novo transcriptome assembly of four potential Pierce s Disease insect vectors from Arizona vineyards.</title>
        <authorList>
            <person name="Tassone E.E."/>
        </authorList>
    </citation>
    <scope>NUCLEOTIDE SEQUENCE</scope>
</reference>
<feature type="transmembrane region" description="Helical" evidence="7">
    <location>
        <begin position="225"/>
        <end position="244"/>
    </location>
</feature>
<dbReference type="Pfam" id="PF00083">
    <property type="entry name" value="Sugar_tr"/>
    <property type="match status" value="1"/>
</dbReference>
<proteinExistence type="inferred from homology"/>
<keyword evidence="4 7" id="KW-0812">Transmembrane</keyword>
<evidence type="ECO:0000256" key="1">
    <source>
        <dbReference type="ARBA" id="ARBA00004141"/>
    </source>
</evidence>
<feature type="transmembrane region" description="Helical" evidence="7">
    <location>
        <begin position="312"/>
        <end position="332"/>
    </location>
</feature>
<evidence type="ECO:0000256" key="5">
    <source>
        <dbReference type="ARBA" id="ARBA00022989"/>
    </source>
</evidence>
<evidence type="ECO:0000256" key="6">
    <source>
        <dbReference type="ARBA" id="ARBA00023136"/>
    </source>
</evidence>
<comment type="subcellular location">
    <subcellularLocation>
        <location evidence="1">Membrane</location>
        <topology evidence="1">Multi-pass membrane protein</topology>
    </subcellularLocation>
</comment>
<feature type="transmembrane region" description="Helical" evidence="7">
    <location>
        <begin position="133"/>
        <end position="154"/>
    </location>
</feature>
<evidence type="ECO:0000256" key="3">
    <source>
        <dbReference type="ARBA" id="ARBA00022448"/>
    </source>
</evidence>
<dbReference type="PROSITE" id="PS50850">
    <property type="entry name" value="MFS"/>
    <property type="match status" value="1"/>
</dbReference>
<evidence type="ECO:0000259" key="8">
    <source>
        <dbReference type="PROSITE" id="PS50850"/>
    </source>
</evidence>
<feature type="non-terminal residue" evidence="9">
    <location>
        <position position="1"/>
    </location>
</feature>
<evidence type="ECO:0000313" key="9">
    <source>
        <dbReference type="EMBL" id="JAS29975.1"/>
    </source>
</evidence>
<dbReference type="AlphaFoldDB" id="A0A1B6DWB9"/>
<keyword evidence="5 7" id="KW-1133">Transmembrane helix</keyword>
<feature type="transmembrane region" description="Helical" evidence="7">
    <location>
        <begin position="250"/>
        <end position="273"/>
    </location>
</feature>
<feature type="transmembrane region" description="Helical" evidence="7">
    <location>
        <begin position="26"/>
        <end position="45"/>
    </location>
</feature>
<feature type="transmembrane region" description="Helical" evidence="7">
    <location>
        <begin position="194"/>
        <end position="218"/>
    </location>
</feature>
<dbReference type="EMBL" id="GEDC01007323">
    <property type="protein sequence ID" value="JAS29975.1"/>
    <property type="molecule type" value="Transcribed_RNA"/>
</dbReference>
<protein>
    <recommendedName>
        <fullName evidence="8">Major facilitator superfamily (MFS) profile domain-containing protein</fullName>
    </recommendedName>
</protein>
<dbReference type="GO" id="GO:0016020">
    <property type="term" value="C:membrane"/>
    <property type="evidence" value="ECO:0007669"/>
    <property type="project" value="UniProtKB-SubCell"/>
</dbReference>
<dbReference type="GO" id="GO:0022857">
    <property type="term" value="F:transmembrane transporter activity"/>
    <property type="evidence" value="ECO:0007669"/>
    <property type="project" value="InterPro"/>
</dbReference>
<evidence type="ECO:0000256" key="7">
    <source>
        <dbReference type="SAM" id="Phobius"/>
    </source>
</evidence>
<dbReference type="PANTHER" id="PTHR23511">
    <property type="entry name" value="SYNAPTIC VESICLE GLYCOPROTEIN 2"/>
    <property type="match status" value="1"/>
</dbReference>
<feature type="domain" description="Major facilitator superfamily (MFS) profile" evidence="8">
    <location>
        <begin position="1"/>
        <end position="337"/>
    </location>
</feature>
<comment type="similarity">
    <text evidence="2">Belongs to the major facilitator superfamily.</text>
</comment>
<name>A0A1B6DWB9_9HEMI</name>
<dbReference type="InterPro" id="IPR036259">
    <property type="entry name" value="MFS_trans_sf"/>
</dbReference>
<dbReference type="Gene3D" id="1.20.1250.20">
    <property type="entry name" value="MFS general substrate transporter like domains"/>
    <property type="match status" value="1"/>
</dbReference>
<dbReference type="PANTHER" id="PTHR23511:SF38">
    <property type="entry name" value="SYNAPTIC VESICLE 2-RELATED PROTEIN-LIKE PROTEIN"/>
    <property type="match status" value="1"/>
</dbReference>
<sequence length="339" mass="38786">ALPVIGLAVLYKTWKIGNTWFEFTEWRLFVFICGIPSLICALIMMRMPESPRFLLLQGKHQKAKDVLVRMYVSNTKEHPDSYPVKVLEESQEAKYYFFHQSDLDSKWKIFKHRITGILRQHKQLFCKGYLKKILVTCYIDFGLMFSYFTIMLWIPELMDRQKHYQDFHPNAKATLCEVSSKLAGPVDIPHKIDLWVFFETIIICLSCLPSTIMLLFMLHYVSKKVILVVILFIAGSAALALYFVNTVVKVVVTCCVFEAFTTLVEAVLFCVIVEIFPTNTRGTALSLTVTIGRFGAVLGNIIFGLLVDKLCVIPFGMFTFFLMSSGLIALFLPKTRVGH</sequence>
<keyword evidence="3" id="KW-0813">Transport</keyword>
<dbReference type="InterPro" id="IPR020846">
    <property type="entry name" value="MFS_dom"/>
</dbReference>
<feature type="transmembrane region" description="Helical" evidence="7">
    <location>
        <begin position="285"/>
        <end position="306"/>
    </location>
</feature>
<dbReference type="InterPro" id="IPR005828">
    <property type="entry name" value="MFS_sugar_transport-like"/>
</dbReference>
<evidence type="ECO:0000256" key="4">
    <source>
        <dbReference type="ARBA" id="ARBA00022692"/>
    </source>
</evidence>
<organism evidence="9">
    <name type="scientific">Clastoptera arizonana</name>
    <name type="common">Arizona spittle bug</name>
    <dbReference type="NCBI Taxonomy" id="38151"/>
    <lineage>
        <taxon>Eukaryota</taxon>
        <taxon>Metazoa</taxon>
        <taxon>Ecdysozoa</taxon>
        <taxon>Arthropoda</taxon>
        <taxon>Hexapoda</taxon>
        <taxon>Insecta</taxon>
        <taxon>Pterygota</taxon>
        <taxon>Neoptera</taxon>
        <taxon>Paraneoptera</taxon>
        <taxon>Hemiptera</taxon>
        <taxon>Auchenorrhyncha</taxon>
        <taxon>Cercopoidea</taxon>
        <taxon>Clastopteridae</taxon>
        <taxon>Clastoptera</taxon>
    </lineage>
</organism>
<evidence type="ECO:0000256" key="2">
    <source>
        <dbReference type="ARBA" id="ARBA00008335"/>
    </source>
</evidence>
<gene>
    <name evidence="9" type="ORF">g.3532</name>
</gene>
<dbReference type="SUPFAM" id="SSF103473">
    <property type="entry name" value="MFS general substrate transporter"/>
    <property type="match status" value="1"/>
</dbReference>